<dbReference type="HOGENOM" id="CLU_097226_0_0_1"/>
<keyword evidence="3" id="KW-1185">Reference proteome</keyword>
<keyword evidence="1" id="KW-0472">Membrane</keyword>
<keyword evidence="1" id="KW-1133">Transmembrane helix</keyword>
<evidence type="ECO:0000313" key="2">
    <source>
        <dbReference type="EMBL" id="EPT05294.1"/>
    </source>
</evidence>
<protein>
    <submittedName>
        <fullName evidence="2">Uncharacterized protein</fullName>
    </submittedName>
</protein>
<dbReference type="InParanoid" id="S8EQS1"/>
<feature type="transmembrane region" description="Helical" evidence="1">
    <location>
        <begin position="132"/>
        <end position="152"/>
    </location>
</feature>
<accession>S8EQS1</accession>
<dbReference type="OrthoDB" id="3358048at2759"/>
<feature type="transmembrane region" description="Helical" evidence="1">
    <location>
        <begin position="46"/>
        <end position="66"/>
    </location>
</feature>
<dbReference type="eggNOG" id="ENOG502SVDC">
    <property type="taxonomic scope" value="Eukaryota"/>
</dbReference>
<evidence type="ECO:0000256" key="1">
    <source>
        <dbReference type="SAM" id="Phobius"/>
    </source>
</evidence>
<evidence type="ECO:0000313" key="3">
    <source>
        <dbReference type="Proteomes" id="UP000015241"/>
    </source>
</evidence>
<keyword evidence="1" id="KW-0812">Transmembrane</keyword>
<dbReference type="AlphaFoldDB" id="S8EQS1"/>
<gene>
    <name evidence="2" type="ORF">FOMPIDRAFT_1111813</name>
</gene>
<reference evidence="2 3" key="1">
    <citation type="journal article" date="2012" name="Science">
        <title>The Paleozoic origin of enzymatic lignin decomposition reconstructed from 31 fungal genomes.</title>
        <authorList>
            <person name="Floudas D."/>
            <person name="Binder M."/>
            <person name="Riley R."/>
            <person name="Barry K."/>
            <person name="Blanchette R.A."/>
            <person name="Henrissat B."/>
            <person name="Martinez A.T."/>
            <person name="Otillar R."/>
            <person name="Spatafora J.W."/>
            <person name="Yadav J.S."/>
            <person name="Aerts A."/>
            <person name="Benoit I."/>
            <person name="Boyd A."/>
            <person name="Carlson A."/>
            <person name="Copeland A."/>
            <person name="Coutinho P.M."/>
            <person name="de Vries R.P."/>
            <person name="Ferreira P."/>
            <person name="Findley K."/>
            <person name="Foster B."/>
            <person name="Gaskell J."/>
            <person name="Glotzer D."/>
            <person name="Gorecki P."/>
            <person name="Heitman J."/>
            <person name="Hesse C."/>
            <person name="Hori C."/>
            <person name="Igarashi K."/>
            <person name="Jurgens J.A."/>
            <person name="Kallen N."/>
            <person name="Kersten P."/>
            <person name="Kohler A."/>
            <person name="Kuees U."/>
            <person name="Kumar T.K.A."/>
            <person name="Kuo A."/>
            <person name="LaButti K."/>
            <person name="Larrondo L.F."/>
            <person name="Lindquist E."/>
            <person name="Ling A."/>
            <person name="Lombard V."/>
            <person name="Lucas S."/>
            <person name="Lundell T."/>
            <person name="Martin R."/>
            <person name="McLaughlin D.J."/>
            <person name="Morgenstern I."/>
            <person name="Morin E."/>
            <person name="Murat C."/>
            <person name="Nagy L.G."/>
            <person name="Nolan M."/>
            <person name="Ohm R.A."/>
            <person name="Patyshakuliyeva A."/>
            <person name="Rokas A."/>
            <person name="Ruiz-Duenas F.J."/>
            <person name="Sabat G."/>
            <person name="Salamov A."/>
            <person name="Samejima M."/>
            <person name="Schmutz J."/>
            <person name="Slot J.C."/>
            <person name="St John F."/>
            <person name="Stenlid J."/>
            <person name="Sun H."/>
            <person name="Sun S."/>
            <person name="Syed K."/>
            <person name="Tsang A."/>
            <person name="Wiebenga A."/>
            <person name="Young D."/>
            <person name="Pisabarro A."/>
            <person name="Eastwood D.C."/>
            <person name="Martin F."/>
            <person name="Cullen D."/>
            <person name="Grigoriev I.V."/>
            <person name="Hibbett D.S."/>
        </authorList>
    </citation>
    <scope>NUCLEOTIDE SEQUENCE</scope>
    <source>
        <strain evidence="3">FP-58527</strain>
    </source>
</reference>
<organism evidence="2 3">
    <name type="scientific">Fomitopsis schrenkii</name>
    <name type="common">Brown rot fungus</name>
    <dbReference type="NCBI Taxonomy" id="2126942"/>
    <lineage>
        <taxon>Eukaryota</taxon>
        <taxon>Fungi</taxon>
        <taxon>Dikarya</taxon>
        <taxon>Basidiomycota</taxon>
        <taxon>Agaricomycotina</taxon>
        <taxon>Agaricomycetes</taxon>
        <taxon>Polyporales</taxon>
        <taxon>Fomitopsis</taxon>
    </lineage>
</organism>
<sequence length="198" mass="22578">MASLRQRIPFRFSEDNADDDHILDEQEQEELIHKLRDEHLDAWTQALWVSPLVLMLSAILQVVYVIKLDKTPPVYAILPSSTAVSSTAVPLPNLFALLNIILHNNLAIQDHLPSWIPNSYLPLVKRCFPIPLLHPLTIGLTLLAPVLALLRGGSWPDVAWWCITPVMSWIVWYTQRWHAQVNEELAALERLRYDAKGA</sequence>
<name>S8EQS1_FOMSC</name>
<proteinExistence type="predicted"/>
<dbReference type="EMBL" id="KE504124">
    <property type="protein sequence ID" value="EPT05294.1"/>
    <property type="molecule type" value="Genomic_DNA"/>
</dbReference>
<dbReference type="Proteomes" id="UP000015241">
    <property type="component" value="Unassembled WGS sequence"/>
</dbReference>